<dbReference type="PANTHER" id="PTHR22760:SF3">
    <property type="entry name" value="GPI MANNOSYLTRANSFERASE 4"/>
    <property type="match status" value="1"/>
</dbReference>
<comment type="similarity">
    <text evidence="10">Belongs to the glycosyltransferase 22 family. PIGZ subfamily.</text>
</comment>
<dbReference type="Proteomes" id="UP001372834">
    <property type="component" value="Unassembled WGS sequence"/>
</dbReference>
<feature type="region of interest" description="Disordered" evidence="12">
    <location>
        <begin position="505"/>
        <end position="539"/>
    </location>
</feature>
<comment type="subcellular location">
    <subcellularLocation>
        <location evidence="1 11">Endoplasmic reticulum membrane</location>
        <topology evidence="1 11">Multi-pass membrane protein</topology>
    </subcellularLocation>
</comment>
<feature type="transmembrane region" description="Helical" evidence="11">
    <location>
        <begin position="257"/>
        <end position="273"/>
    </location>
</feature>
<evidence type="ECO:0000256" key="8">
    <source>
        <dbReference type="ARBA" id="ARBA00022989"/>
    </source>
</evidence>
<evidence type="ECO:0000256" key="10">
    <source>
        <dbReference type="ARBA" id="ARBA00038466"/>
    </source>
</evidence>
<feature type="transmembrane region" description="Helical" evidence="11">
    <location>
        <begin position="85"/>
        <end position="103"/>
    </location>
</feature>
<evidence type="ECO:0000313" key="13">
    <source>
        <dbReference type="EMBL" id="KAK6639812.1"/>
    </source>
</evidence>
<comment type="caution">
    <text evidence="13">The sequence shown here is derived from an EMBL/GenBank/DDBJ whole genome shotgun (WGS) entry which is preliminary data.</text>
</comment>
<feature type="compositionally biased region" description="Acidic residues" evidence="12">
    <location>
        <begin position="514"/>
        <end position="524"/>
    </location>
</feature>
<dbReference type="GO" id="GO:0005789">
    <property type="term" value="C:endoplasmic reticulum membrane"/>
    <property type="evidence" value="ECO:0007669"/>
    <property type="project" value="UniProtKB-SubCell"/>
</dbReference>
<evidence type="ECO:0000256" key="11">
    <source>
        <dbReference type="RuleBase" id="RU363075"/>
    </source>
</evidence>
<keyword evidence="9 11" id="KW-0472">Membrane</keyword>
<keyword evidence="7 11" id="KW-0256">Endoplasmic reticulum</keyword>
<feature type="transmembrane region" description="Helical" evidence="11">
    <location>
        <begin position="396"/>
        <end position="415"/>
    </location>
</feature>
<feature type="transmembrane region" description="Helical" evidence="11">
    <location>
        <begin position="353"/>
        <end position="375"/>
    </location>
</feature>
<keyword evidence="5" id="KW-0808">Transferase</keyword>
<keyword evidence="4 11" id="KW-0328">Glycosyltransferase</keyword>
<feature type="compositionally biased region" description="Basic and acidic residues" evidence="12">
    <location>
        <begin position="525"/>
        <end position="539"/>
    </location>
</feature>
<dbReference type="AlphaFoldDB" id="A0AAN8S885"/>
<dbReference type="EMBL" id="JAWJWE010000003">
    <property type="protein sequence ID" value="KAK6639812.1"/>
    <property type="molecule type" value="Genomic_DNA"/>
</dbReference>
<proteinExistence type="inferred from homology"/>
<feature type="transmembrane region" description="Helical" evidence="11">
    <location>
        <begin position="550"/>
        <end position="570"/>
    </location>
</feature>
<organism evidence="13 14">
    <name type="scientific">Polyplax serrata</name>
    <name type="common">Common mouse louse</name>
    <dbReference type="NCBI Taxonomy" id="468196"/>
    <lineage>
        <taxon>Eukaryota</taxon>
        <taxon>Metazoa</taxon>
        <taxon>Ecdysozoa</taxon>
        <taxon>Arthropoda</taxon>
        <taxon>Hexapoda</taxon>
        <taxon>Insecta</taxon>
        <taxon>Pterygota</taxon>
        <taxon>Neoptera</taxon>
        <taxon>Paraneoptera</taxon>
        <taxon>Psocodea</taxon>
        <taxon>Troctomorpha</taxon>
        <taxon>Phthiraptera</taxon>
        <taxon>Anoplura</taxon>
        <taxon>Polyplacidae</taxon>
        <taxon>Polyplax</taxon>
    </lineage>
</organism>
<dbReference type="EC" id="2.4.1.-" evidence="11"/>
<name>A0AAN8S885_POLSC</name>
<evidence type="ECO:0000256" key="2">
    <source>
        <dbReference type="ARBA" id="ARBA00004687"/>
    </source>
</evidence>
<comment type="pathway">
    <text evidence="2">Glycolipid biosynthesis; glycosylphosphatidylinositol-anchor biosynthesis.</text>
</comment>
<feature type="transmembrane region" description="Helical" evidence="11">
    <location>
        <begin position="590"/>
        <end position="607"/>
    </location>
</feature>
<evidence type="ECO:0000256" key="7">
    <source>
        <dbReference type="ARBA" id="ARBA00022824"/>
    </source>
</evidence>
<accession>A0AAN8S885</accession>
<evidence type="ECO:0000256" key="5">
    <source>
        <dbReference type="ARBA" id="ARBA00022679"/>
    </source>
</evidence>
<evidence type="ECO:0000256" key="12">
    <source>
        <dbReference type="SAM" id="MobiDB-lite"/>
    </source>
</evidence>
<dbReference type="GO" id="GO:0006506">
    <property type="term" value="P:GPI anchor biosynthetic process"/>
    <property type="evidence" value="ECO:0007669"/>
    <property type="project" value="UniProtKB-KW"/>
</dbReference>
<protein>
    <recommendedName>
        <fullName evidence="11">Mannosyltransferase</fullName>
        <ecNumber evidence="11">2.4.1.-</ecNumber>
    </recommendedName>
</protein>
<keyword evidence="6 11" id="KW-0812">Transmembrane</keyword>
<evidence type="ECO:0000256" key="1">
    <source>
        <dbReference type="ARBA" id="ARBA00004477"/>
    </source>
</evidence>
<evidence type="ECO:0000256" key="9">
    <source>
        <dbReference type="ARBA" id="ARBA00023136"/>
    </source>
</evidence>
<feature type="transmembrane region" description="Helical" evidence="11">
    <location>
        <begin position="285"/>
        <end position="304"/>
    </location>
</feature>
<feature type="transmembrane region" description="Helical" evidence="11">
    <location>
        <begin position="159"/>
        <end position="177"/>
    </location>
</feature>
<keyword evidence="8 11" id="KW-1133">Transmembrane helix</keyword>
<evidence type="ECO:0000256" key="4">
    <source>
        <dbReference type="ARBA" id="ARBA00022676"/>
    </source>
</evidence>
<feature type="transmembrane region" description="Helical" evidence="11">
    <location>
        <begin position="123"/>
        <end position="147"/>
    </location>
</feature>
<keyword evidence="3" id="KW-0337">GPI-anchor biosynthesis</keyword>
<reference evidence="13 14" key="1">
    <citation type="submission" date="2023-10" db="EMBL/GenBank/DDBJ databases">
        <title>Genomes of two closely related lineages of the louse Polyplax serrata with different host specificities.</title>
        <authorList>
            <person name="Martinu J."/>
            <person name="Tarabai H."/>
            <person name="Stefka J."/>
            <person name="Hypsa V."/>
        </authorList>
    </citation>
    <scope>NUCLEOTIDE SEQUENCE [LARGE SCALE GENOMIC DNA]</scope>
    <source>
        <strain evidence="13">HR10_N</strain>
    </source>
</reference>
<sequence>MDFVQTFQLKSLPGYLYRYCKWTINTLINLKLGYYWFWVSLRIALTLVPQTGYIHPDEFFQTVEVFAGNAFDTEISLPWEFNASFPIRSVPLIYIFVYVPFATLRNLSEIIKMYTDITILGHYALLVVPRLSMCLLSFISDVCLFKICYHFCQNYKERLIMFSSSFVCLVFMTRTFTNTLEITCFNVLLCLVASCMAESEKVNYQNDYLKDKYNDAKSIPERVRITKLMKLLPKHSLKKCVPIAVATVSGFFNRPTFVLYAVTPLFYWFQRGLTVRSTFLKDFHVRLLIFVIYCIPVVCFYIYFDSAYYGYITWGEILNMKISSDNFVVTPLNFIKYNLDSSNLSKHGLHPRFLHFLVNIPLLFNILGISGLIVIAKLFYRSGLSNWTLLPKSQSITGMMTLSFVVPVLGLSIFPHQEPRFITPILLPLVFLYSHVVGGFEEHHKTIVPFRKRYPKPKQSTGIFKYPLKCIEYFERVTEDIDNRYNINGRYLTNLMGYEIVESSNAARPHEEPRTDEDDDEEFKEETIERKDEDAEVKSKEKKSRTLMKLWYLFNGFCVLFFGFLHQGGIYDLSRDFHQKLLVKPRYTTYHLVTSHIYSLPLHLLAIKKNYKYKNTNFVAHEMGSENFEKINLRLLTVLRFAESRKKSMKRNYKVFYALPTTLFYDFRYHHRYYSNDYNYHTREIFYPHFSTEAPPNIRLNVTDKSDFRYSEMSNGIFSVCDCFSVRYLMEFFQQFGLLLLEVTLPGD</sequence>
<gene>
    <name evidence="13" type="ORF">RUM43_008087</name>
</gene>
<dbReference type="GO" id="GO:0000026">
    <property type="term" value="F:alpha-1,2-mannosyltransferase activity"/>
    <property type="evidence" value="ECO:0007669"/>
    <property type="project" value="TreeGrafter"/>
</dbReference>
<dbReference type="PANTHER" id="PTHR22760">
    <property type="entry name" value="GLYCOSYLTRANSFERASE"/>
    <property type="match status" value="1"/>
</dbReference>
<evidence type="ECO:0000313" key="14">
    <source>
        <dbReference type="Proteomes" id="UP001372834"/>
    </source>
</evidence>
<dbReference type="InterPro" id="IPR005599">
    <property type="entry name" value="GPI_mannosylTrfase"/>
</dbReference>
<dbReference type="Pfam" id="PF03901">
    <property type="entry name" value="Glyco_transf_22"/>
    <property type="match status" value="1"/>
</dbReference>
<evidence type="ECO:0000256" key="3">
    <source>
        <dbReference type="ARBA" id="ARBA00022502"/>
    </source>
</evidence>
<evidence type="ECO:0000256" key="6">
    <source>
        <dbReference type="ARBA" id="ARBA00022692"/>
    </source>
</evidence>